<proteinExistence type="predicted"/>
<evidence type="ECO:0000313" key="2">
    <source>
        <dbReference type="Proteomes" id="UP001201980"/>
    </source>
</evidence>
<dbReference type="PANTHER" id="PTHR33835">
    <property type="entry name" value="YALI0C07656P"/>
    <property type="match status" value="1"/>
</dbReference>
<evidence type="ECO:0008006" key="3">
    <source>
        <dbReference type="Google" id="ProtNLM"/>
    </source>
</evidence>
<sequence length="281" mass="30889">MAKLVPDNPSAVMVIRQVTPNISTLSVPFARFGRFAIGGRATLVRLQSGSLAVFSPVALTPEVKSHVTSLNSPVSYIVAPDIEHHIFLTAWHSAYPSAKIIGVEGLPEKRAKSSNPEDAKVPFSVVFTKGDHGRTKIDEEFDAEFEYEYVPGHANKELVFLAKRESTLVEADMMFNLPATEQYSRVEGGVPGGIWNKIFNTVQGLSPGRMKWQQRFLWYGASSGDRSGFNKSVARIAGWEFDKIVPCHGDVVEEGGSDVWRRLFAWHINAAAGAEGGKKKD</sequence>
<dbReference type="InterPro" id="IPR025638">
    <property type="entry name" value="DUF4336"/>
</dbReference>
<organism evidence="1 2">
    <name type="scientific">Zalerion maritima</name>
    <dbReference type="NCBI Taxonomy" id="339359"/>
    <lineage>
        <taxon>Eukaryota</taxon>
        <taxon>Fungi</taxon>
        <taxon>Dikarya</taxon>
        <taxon>Ascomycota</taxon>
        <taxon>Pezizomycotina</taxon>
        <taxon>Sordariomycetes</taxon>
        <taxon>Lulworthiomycetidae</taxon>
        <taxon>Lulworthiales</taxon>
        <taxon>Lulworthiaceae</taxon>
        <taxon>Zalerion</taxon>
    </lineage>
</organism>
<dbReference type="InterPro" id="IPR036866">
    <property type="entry name" value="RibonucZ/Hydroxyglut_hydro"/>
</dbReference>
<comment type="caution">
    <text evidence="1">The sequence shown here is derived from an EMBL/GenBank/DDBJ whole genome shotgun (WGS) entry which is preliminary data.</text>
</comment>
<evidence type="ECO:0000313" key="1">
    <source>
        <dbReference type="EMBL" id="KAJ2894598.1"/>
    </source>
</evidence>
<dbReference type="PANTHER" id="PTHR33835:SF1">
    <property type="entry name" value="METALLO-BETA-LACTAMASE DOMAIN-CONTAINING PROTEIN"/>
    <property type="match status" value="1"/>
</dbReference>
<name>A0AAD5RHS0_9PEZI</name>
<dbReference type="EMBL" id="JAKWBI020000475">
    <property type="protein sequence ID" value="KAJ2894598.1"/>
    <property type="molecule type" value="Genomic_DNA"/>
</dbReference>
<dbReference type="Gene3D" id="3.60.15.10">
    <property type="entry name" value="Ribonuclease Z/Hydroxyacylglutathione hydrolase-like"/>
    <property type="match status" value="1"/>
</dbReference>
<dbReference type="Proteomes" id="UP001201980">
    <property type="component" value="Unassembled WGS sequence"/>
</dbReference>
<dbReference type="Pfam" id="PF14234">
    <property type="entry name" value="DUF4336"/>
    <property type="match status" value="1"/>
</dbReference>
<keyword evidence="2" id="KW-1185">Reference proteome</keyword>
<dbReference type="SUPFAM" id="SSF56281">
    <property type="entry name" value="Metallo-hydrolase/oxidoreductase"/>
    <property type="match status" value="1"/>
</dbReference>
<gene>
    <name evidence="1" type="ORF">MKZ38_007396</name>
</gene>
<dbReference type="AlphaFoldDB" id="A0AAD5RHS0"/>
<accession>A0AAD5RHS0</accession>
<protein>
    <recommendedName>
        <fullName evidence="3">DUF4336 domain-containing protein</fullName>
    </recommendedName>
</protein>
<reference evidence="1" key="1">
    <citation type="submission" date="2022-07" db="EMBL/GenBank/DDBJ databases">
        <title>Draft genome sequence of Zalerion maritima ATCC 34329, a (micro)plastics degrading marine fungus.</title>
        <authorList>
            <person name="Paco A."/>
            <person name="Goncalves M.F.M."/>
            <person name="Rocha-Santos T.A.P."/>
            <person name="Alves A."/>
        </authorList>
    </citation>
    <scope>NUCLEOTIDE SEQUENCE</scope>
    <source>
        <strain evidence="1">ATCC 34329</strain>
    </source>
</reference>